<proteinExistence type="predicted"/>
<protein>
    <submittedName>
        <fullName evidence="1">Uncharacterized protein</fullName>
    </submittedName>
</protein>
<gene>
    <name evidence="1" type="ORF">VQ03_26190</name>
</gene>
<keyword evidence="2" id="KW-1185">Reference proteome</keyword>
<dbReference type="AlphaFoldDB" id="A0A0J6SFS5"/>
<dbReference type="Proteomes" id="UP000036449">
    <property type="component" value="Unassembled WGS sequence"/>
</dbReference>
<dbReference type="EMBL" id="LABZ01000220">
    <property type="protein sequence ID" value="KMO32524.1"/>
    <property type="molecule type" value="Genomic_DNA"/>
</dbReference>
<organism evidence="1 2">
    <name type="scientific">Methylobacterium tarhaniae</name>
    <dbReference type="NCBI Taxonomy" id="1187852"/>
    <lineage>
        <taxon>Bacteria</taxon>
        <taxon>Pseudomonadati</taxon>
        <taxon>Pseudomonadota</taxon>
        <taxon>Alphaproteobacteria</taxon>
        <taxon>Hyphomicrobiales</taxon>
        <taxon>Methylobacteriaceae</taxon>
        <taxon>Methylobacterium</taxon>
    </lineage>
</organism>
<dbReference type="PATRIC" id="fig|1187852.3.peg.3186"/>
<comment type="caution">
    <text evidence="1">The sequence shown here is derived from an EMBL/GenBank/DDBJ whole genome shotgun (WGS) entry which is preliminary data.</text>
</comment>
<evidence type="ECO:0000313" key="2">
    <source>
        <dbReference type="Proteomes" id="UP000036449"/>
    </source>
</evidence>
<reference evidence="1 2" key="1">
    <citation type="submission" date="2015-03" db="EMBL/GenBank/DDBJ databases">
        <title>Genome sequencing of Methylobacterium tarhaniae DSM 25844.</title>
        <authorList>
            <person name="Chaudhry V."/>
            <person name="Patil P.B."/>
        </authorList>
    </citation>
    <scope>NUCLEOTIDE SEQUENCE [LARGE SCALE GENOMIC DNA]</scope>
    <source>
        <strain evidence="1 2">DSM 25844</strain>
    </source>
</reference>
<sequence>MPGAAGEALKAQRPAKARAMLEALAMPEALAALAGLSDDIAAGVRNYRAIRHPGRRLDWVPRQTF</sequence>
<name>A0A0J6SFS5_9HYPH</name>
<evidence type="ECO:0000313" key="1">
    <source>
        <dbReference type="EMBL" id="KMO32524.1"/>
    </source>
</evidence>
<accession>A0A0J6SFS5</accession>